<protein>
    <recommendedName>
        <fullName evidence="8">ABC transporter domain-containing protein</fullName>
    </recommendedName>
</protein>
<dbReference type="InterPro" id="IPR003593">
    <property type="entry name" value="AAA+_ATPase"/>
</dbReference>
<dbReference type="GO" id="GO:0016887">
    <property type="term" value="F:ATP hydrolysis activity"/>
    <property type="evidence" value="ECO:0007669"/>
    <property type="project" value="InterPro"/>
</dbReference>
<evidence type="ECO:0000313" key="10">
    <source>
        <dbReference type="Proteomes" id="UP000009875"/>
    </source>
</evidence>
<dbReference type="InterPro" id="IPR017871">
    <property type="entry name" value="ABC_transporter-like_CS"/>
</dbReference>
<comment type="subcellular location">
    <subcellularLocation>
        <location evidence="1">Cell membrane</location>
        <topology evidence="1">Peripheral membrane protein</topology>
    </subcellularLocation>
</comment>
<dbReference type="Pfam" id="PF00005">
    <property type="entry name" value="ABC_tran"/>
    <property type="match status" value="1"/>
</dbReference>
<dbReference type="InterPro" id="IPR050319">
    <property type="entry name" value="ABC_transp_ATP-bind"/>
</dbReference>
<dbReference type="InterPro" id="IPR027417">
    <property type="entry name" value="P-loop_NTPase"/>
</dbReference>
<dbReference type="PANTHER" id="PTHR43776">
    <property type="entry name" value="TRANSPORT ATP-BINDING PROTEIN"/>
    <property type="match status" value="1"/>
</dbReference>
<comment type="caution">
    <text evidence="9">The sequence shown here is derived from an EMBL/GenBank/DDBJ whole genome shotgun (WGS) entry which is preliminary data.</text>
</comment>
<dbReference type="PANTHER" id="PTHR43776:SF7">
    <property type="entry name" value="D,D-DIPEPTIDE TRANSPORT ATP-BINDING PROTEIN DDPF-RELATED"/>
    <property type="match status" value="1"/>
</dbReference>
<dbReference type="Gene3D" id="3.40.50.300">
    <property type="entry name" value="P-loop containing nucleotide triphosphate hydrolases"/>
    <property type="match status" value="1"/>
</dbReference>
<evidence type="ECO:0000256" key="2">
    <source>
        <dbReference type="ARBA" id="ARBA00005417"/>
    </source>
</evidence>
<dbReference type="InterPro" id="IPR003439">
    <property type="entry name" value="ABC_transporter-like_ATP-bd"/>
</dbReference>
<dbReference type="EMBL" id="AGXA01000004">
    <property type="protein sequence ID" value="EKU94168.1"/>
    <property type="molecule type" value="Genomic_DNA"/>
</dbReference>
<comment type="similarity">
    <text evidence="2">Belongs to the ABC transporter superfamily.</text>
</comment>
<dbReference type="OrthoDB" id="9802264at2"/>
<feature type="domain" description="ABC transporter" evidence="8">
    <location>
        <begin position="5"/>
        <end position="255"/>
    </location>
</feature>
<dbReference type="GO" id="GO:0055085">
    <property type="term" value="P:transmembrane transport"/>
    <property type="evidence" value="ECO:0007669"/>
    <property type="project" value="UniProtKB-ARBA"/>
</dbReference>
<dbReference type="GO" id="GO:0015833">
    <property type="term" value="P:peptide transport"/>
    <property type="evidence" value="ECO:0007669"/>
    <property type="project" value="UniProtKB-KW"/>
</dbReference>
<evidence type="ECO:0000313" key="9">
    <source>
        <dbReference type="EMBL" id="EKU94168.1"/>
    </source>
</evidence>
<dbReference type="PROSITE" id="PS50893">
    <property type="entry name" value="ABC_TRANSPORTER_2"/>
    <property type="match status" value="1"/>
</dbReference>
<keyword evidence="7" id="KW-0653">Protein transport</keyword>
<dbReference type="PROSITE" id="PS00211">
    <property type="entry name" value="ABC_TRANSPORTER_1"/>
    <property type="match status" value="1"/>
</dbReference>
<proteinExistence type="inferred from homology"/>
<accession>K9EBU8</accession>
<gene>
    <name evidence="9" type="ORF">HMPREF9698_00200</name>
</gene>
<dbReference type="RefSeq" id="WP_003776434.1">
    <property type="nucleotide sequence ID" value="NZ_JH992957.1"/>
</dbReference>
<dbReference type="AlphaFoldDB" id="K9EBU8"/>
<evidence type="ECO:0000256" key="6">
    <source>
        <dbReference type="ARBA" id="ARBA00022856"/>
    </source>
</evidence>
<reference evidence="9 10" key="1">
    <citation type="submission" date="2012-09" db="EMBL/GenBank/DDBJ databases">
        <title>The Genome Sequence of Alloiococcus otitis ATCC 51267.</title>
        <authorList>
            <consortium name="The Broad Institute Genome Sequencing Platform"/>
            <person name="Earl A."/>
            <person name="Ward D."/>
            <person name="Feldgarden M."/>
            <person name="Gevers D."/>
            <person name="Huys G."/>
            <person name="Walker B."/>
            <person name="Young S.K."/>
            <person name="Zeng Q."/>
            <person name="Gargeya S."/>
            <person name="Fitzgerald M."/>
            <person name="Haas B."/>
            <person name="Abouelleil A."/>
            <person name="Alvarado L."/>
            <person name="Arachchi H.M."/>
            <person name="Berlin A.M."/>
            <person name="Chapman S.B."/>
            <person name="Goldberg J."/>
            <person name="Griggs A."/>
            <person name="Gujja S."/>
            <person name="Hansen M."/>
            <person name="Howarth C."/>
            <person name="Imamovic A."/>
            <person name="Larimer J."/>
            <person name="McCowen C."/>
            <person name="Montmayeur A."/>
            <person name="Murphy C."/>
            <person name="Neiman D."/>
            <person name="Pearson M."/>
            <person name="Priest M."/>
            <person name="Roberts A."/>
            <person name="Saif S."/>
            <person name="Shea T."/>
            <person name="Sisk P."/>
            <person name="Sykes S."/>
            <person name="Wortman J."/>
            <person name="Nusbaum C."/>
            <person name="Birren B."/>
        </authorList>
    </citation>
    <scope>NUCLEOTIDE SEQUENCE [LARGE SCALE GENOMIC DNA]</scope>
    <source>
        <strain evidence="9 10">ATCC 51267</strain>
    </source>
</reference>
<name>K9EBU8_9LACT</name>
<evidence type="ECO:0000256" key="1">
    <source>
        <dbReference type="ARBA" id="ARBA00004202"/>
    </source>
</evidence>
<dbReference type="STRING" id="883081.HMPREF9698_00200"/>
<dbReference type="GO" id="GO:0005886">
    <property type="term" value="C:plasma membrane"/>
    <property type="evidence" value="ECO:0007669"/>
    <property type="project" value="UniProtKB-SubCell"/>
</dbReference>
<dbReference type="SMART" id="SM00382">
    <property type="entry name" value="AAA"/>
    <property type="match status" value="1"/>
</dbReference>
<evidence type="ECO:0000256" key="7">
    <source>
        <dbReference type="ARBA" id="ARBA00022927"/>
    </source>
</evidence>
<keyword evidence="6" id="KW-0571">Peptide transport</keyword>
<dbReference type="eggNOG" id="COG4608">
    <property type="taxonomic scope" value="Bacteria"/>
</dbReference>
<dbReference type="GO" id="GO:0015031">
    <property type="term" value="P:protein transport"/>
    <property type="evidence" value="ECO:0007669"/>
    <property type="project" value="UniProtKB-KW"/>
</dbReference>
<keyword evidence="3" id="KW-0813">Transport</keyword>
<evidence type="ECO:0000256" key="5">
    <source>
        <dbReference type="ARBA" id="ARBA00022840"/>
    </source>
</evidence>
<dbReference type="HOGENOM" id="CLU_000604_1_23_9"/>
<dbReference type="GO" id="GO:0005524">
    <property type="term" value="F:ATP binding"/>
    <property type="evidence" value="ECO:0007669"/>
    <property type="project" value="UniProtKB-KW"/>
</dbReference>
<evidence type="ECO:0000256" key="3">
    <source>
        <dbReference type="ARBA" id="ARBA00022448"/>
    </source>
</evidence>
<dbReference type="SUPFAM" id="SSF52540">
    <property type="entry name" value="P-loop containing nucleoside triphosphate hydrolases"/>
    <property type="match status" value="1"/>
</dbReference>
<keyword evidence="4" id="KW-0547">Nucleotide-binding</keyword>
<dbReference type="Proteomes" id="UP000009875">
    <property type="component" value="Unassembled WGS sequence"/>
</dbReference>
<dbReference type="CDD" id="cd03257">
    <property type="entry name" value="ABC_NikE_OppD_transporters"/>
    <property type="match status" value="1"/>
</dbReference>
<organism evidence="9 10">
    <name type="scientific">Alloiococcus otitis ATCC 51267</name>
    <dbReference type="NCBI Taxonomy" id="883081"/>
    <lineage>
        <taxon>Bacteria</taxon>
        <taxon>Bacillati</taxon>
        <taxon>Bacillota</taxon>
        <taxon>Bacilli</taxon>
        <taxon>Lactobacillales</taxon>
        <taxon>Carnobacteriaceae</taxon>
        <taxon>Alloiococcus</taxon>
    </lineage>
</organism>
<sequence length="263" mass="29591">MDKILQVKNLNKTFTSNSFSLFSAPKAVVAANNITFDINRGESFGLVGESGSGKSTIANIIARLLPPDSGQILFNGQNIFKSKGKEARNYYRNLQMVFQDPYATLNPRKTIGWSIGEALRNFGDISREEVKQRVVEALTDVGLNSSYYDRYPHNLSGGQRQRVAIASTIILRPELILIDEGVSALDVSIQAAILNLLNDLKKKYKLTYLFISHDLNVIEYFCDRVAVMYRGDLIEVFDPSVTSVEDRSDYTRKLFDSIPQIYL</sequence>
<keyword evidence="10" id="KW-1185">Reference proteome</keyword>
<evidence type="ECO:0000256" key="4">
    <source>
        <dbReference type="ARBA" id="ARBA00022741"/>
    </source>
</evidence>
<evidence type="ECO:0000259" key="8">
    <source>
        <dbReference type="PROSITE" id="PS50893"/>
    </source>
</evidence>
<keyword evidence="5" id="KW-0067">ATP-binding</keyword>